<comment type="caution">
    <text evidence="3">The sequence shown here is derived from an EMBL/GenBank/DDBJ whole genome shotgun (WGS) entry which is preliminary data.</text>
</comment>
<reference evidence="3 4" key="1">
    <citation type="submission" date="2021-08" db="EMBL/GenBank/DDBJ databases">
        <title>Draft Genome Sequence of Phanerochaete sordida strain YK-624.</title>
        <authorList>
            <person name="Mori T."/>
            <person name="Dohra H."/>
            <person name="Suzuki T."/>
            <person name="Kawagishi H."/>
            <person name="Hirai H."/>
        </authorList>
    </citation>
    <scope>NUCLEOTIDE SEQUENCE [LARGE SCALE GENOMIC DNA]</scope>
    <source>
        <strain evidence="3 4">YK-624</strain>
    </source>
</reference>
<dbReference type="AlphaFoldDB" id="A0A9P3L7W2"/>
<feature type="transmembrane region" description="Helical" evidence="2">
    <location>
        <begin position="21"/>
        <end position="43"/>
    </location>
</feature>
<proteinExistence type="predicted"/>
<protein>
    <submittedName>
        <fullName evidence="3">Uncharacterized protein</fullName>
    </submittedName>
</protein>
<sequence>MASTHERDETTWTERLLGLRSISLCASLASALFNSFCALRILLSWRSLRWDFSGVDDTDSFPVNVDALHLLWGLLTLYFAAAATASTIGFVGIARNSLSYVRFFRDYSIADLLFMLLSSISIVYLSLSSSSSLIRTSVCDELGRQPELLRDVAESGLDLENCEYWFERGIYVVISMMLVFVIVRVHFVLALSKYYNQLRRAQAGFPSWYLPLSNSASDLEMATQLRRIYLLPTATSPEYASLDAKEKSASAEDEEELYDETDDDGVMLYTPVPLGRVSREEARGMGVREAWMERSSTPPTPTQAKKHYRHHSQSQGLPSPKPKAHRHHRSVDATPAADGGSRL</sequence>
<evidence type="ECO:0000313" key="3">
    <source>
        <dbReference type="EMBL" id="GJE84057.1"/>
    </source>
</evidence>
<keyword evidence="2" id="KW-0472">Membrane</keyword>
<feature type="transmembrane region" description="Helical" evidence="2">
    <location>
        <begin position="106"/>
        <end position="127"/>
    </location>
</feature>
<feature type="transmembrane region" description="Helical" evidence="2">
    <location>
        <begin position="70"/>
        <end position="94"/>
    </location>
</feature>
<feature type="region of interest" description="Disordered" evidence="1">
    <location>
        <begin position="241"/>
        <end position="260"/>
    </location>
</feature>
<dbReference type="OrthoDB" id="2355659at2759"/>
<feature type="region of interest" description="Disordered" evidence="1">
    <location>
        <begin position="287"/>
        <end position="343"/>
    </location>
</feature>
<feature type="transmembrane region" description="Helical" evidence="2">
    <location>
        <begin position="169"/>
        <end position="191"/>
    </location>
</feature>
<feature type="compositionally biased region" description="Acidic residues" evidence="1">
    <location>
        <begin position="251"/>
        <end position="260"/>
    </location>
</feature>
<keyword evidence="2" id="KW-1133">Transmembrane helix</keyword>
<name>A0A9P3L7W2_9APHY</name>
<evidence type="ECO:0000313" key="4">
    <source>
        <dbReference type="Proteomes" id="UP000703269"/>
    </source>
</evidence>
<dbReference type="Proteomes" id="UP000703269">
    <property type="component" value="Unassembled WGS sequence"/>
</dbReference>
<accession>A0A9P3L7W2</accession>
<evidence type="ECO:0000256" key="1">
    <source>
        <dbReference type="SAM" id="MobiDB-lite"/>
    </source>
</evidence>
<evidence type="ECO:0000256" key="2">
    <source>
        <dbReference type="SAM" id="Phobius"/>
    </source>
</evidence>
<gene>
    <name evidence="3" type="ORF">PsYK624_001320</name>
</gene>
<dbReference type="EMBL" id="BPQB01000001">
    <property type="protein sequence ID" value="GJE84057.1"/>
    <property type="molecule type" value="Genomic_DNA"/>
</dbReference>
<keyword evidence="2" id="KW-0812">Transmembrane</keyword>
<keyword evidence="4" id="KW-1185">Reference proteome</keyword>
<organism evidence="3 4">
    <name type="scientific">Phanerochaete sordida</name>
    <dbReference type="NCBI Taxonomy" id="48140"/>
    <lineage>
        <taxon>Eukaryota</taxon>
        <taxon>Fungi</taxon>
        <taxon>Dikarya</taxon>
        <taxon>Basidiomycota</taxon>
        <taxon>Agaricomycotina</taxon>
        <taxon>Agaricomycetes</taxon>
        <taxon>Polyporales</taxon>
        <taxon>Phanerochaetaceae</taxon>
        <taxon>Phanerochaete</taxon>
    </lineage>
</organism>